<sequence>MNWIEKKRTAGKGFNDGEYLGQWGGAQSKSGSFHVTGFIRNRPDVQANPEKTPTAGGCPLSKSRLWLDLVFMGVHDAGLTANGAALNRRLALDSFQIRTSN</sequence>
<dbReference type="Proteomes" id="UP001307889">
    <property type="component" value="Chromosome 10"/>
</dbReference>
<keyword evidence="2" id="KW-1185">Reference proteome</keyword>
<evidence type="ECO:0000313" key="2">
    <source>
        <dbReference type="Proteomes" id="UP001307889"/>
    </source>
</evidence>
<proteinExistence type="predicted"/>
<name>A0ABN7B5A9_9HEMI</name>
<protein>
    <submittedName>
        <fullName evidence="1">Uncharacterized protein</fullName>
    </submittedName>
</protein>
<evidence type="ECO:0000313" key="1">
    <source>
        <dbReference type="EMBL" id="BES99596.1"/>
    </source>
</evidence>
<accession>A0ABN7B5A9</accession>
<organism evidence="1 2">
    <name type="scientific">Nesidiocoris tenuis</name>
    <dbReference type="NCBI Taxonomy" id="355587"/>
    <lineage>
        <taxon>Eukaryota</taxon>
        <taxon>Metazoa</taxon>
        <taxon>Ecdysozoa</taxon>
        <taxon>Arthropoda</taxon>
        <taxon>Hexapoda</taxon>
        <taxon>Insecta</taxon>
        <taxon>Pterygota</taxon>
        <taxon>Neoptera</taxon>
        <taxon>Paraneoptera</taxon>
        <taxon>Hemiptera</taxon>
        <taxon>Heteroptera</taxon>
        <taxon>Panheteroptera</taxon>
        <taxon>Cimicomorpha</taxon>
        <taxon>Miridae</taxon>
        <taxon>Dicyphina</taxon>
        <taxon>Nesidiocoris</taxon>
    </lineage>
</organism>
<reference evidence="1 2" key="1">
    <citation type="submission" date="2023-09" db="EMBL/GenBank/DDBJ databases">
        <title>Nesidiocoris tenuis whole genome shotgun sequence.</title>
        <authorList>
            <person name="Shibata T."/>
            <person name="Shimoda M."/>
            <person name="Kobayashi T."/>
            <person name="Uehara T."/>
        </authorList>
    </citation>
    <scope>NUCLEOTIDE SEQUENCE [LARGE SCALE GENOMIC DNA]</scope>
    <source>
        <strain evidence="1 2">Japan</strain>
    </source>
</reference>
<dbReference type="EMBL" id="AP028918">
    <property type="protein sequence ID" value="BES99596.1"/>
    <property type="molecule type" value="Genomic_DNA"/>
</dbReference>
<gene>
    <name evidence="1" type="ORF">NTJ_12413</name>
</gene>